<gene>
    <name evidence="1" type="ORF">Pc06g01710</name>
    <name evidence="1" type="ORF">PCH_Pc06g01710</name>
</gene>
<keyword evidence="2" id="KW-1185">Reference proteome</keyword>
<evidence type="ECO:0000313" key="1">
    <source>
        <dbReference type="EMBL" id="CAP79164.1"/>
    </source>
</evidence>
<dbReference type="VEuPathDB" id="FungiDB:PCH_Pc06g01710"/>
<sequence length="169" mass="19091">MTIVETSDTRVATQHWESPMYSDTDVAVTVVQETKPVIFPCHASRDYALSGCFDVCLKFSLGYSSLASREVDCEPYMGYCSHSPIICVCTAGKLSDYDRRGFSMAFRFGPTLHRFRSIFGDLAVPYGLLGHLAARYSSTRTPDYHEHVLLGKIRCSWGYSRVFGYVRRL</sequence>
<evidence type="ECO:0000313" key="2">
    <source>
        <dbReference type="Proteomes" id="UP000000724"/>
    </source>
</evidence>
<dbReference type="HOGENOM" id="CLU_1579042_0_0_1"/>
<dbReference type="EMBL" id="AM920421">
    <property type="protein sequence ID" value="CAP79164.1"/>
    <property type="molecule type" value="Genomic_DNA"/>
</dbReference>
<protein>
    <submittedName>
        <fullName evidence="1">Uncharacterized protein</fullName>
    </submittedName>
</protein>
<dbReference type="AlphaFoldDB" id="B6GWE1"/>
<proteinExistence type="predicted"/>
<name>B6GWE1_PENRW</name>
<dbReference type="Proteomes" id="UP000000724">
    <property type="component" value="Contig Pc00c06"/>
</dbReference>
<organism evidence="1 2">
    <name type="scientific">Penicillium rubens (strain ATCC 28089 / DSM 1075 / NRRL 1951 / Wisconsin 54-1255)</name>
    <name type="common">Penicillium chrysogenum</name>
    <dbReference type="NCBI Taxonomy" id="500485"/>
    <lineage>
        <taxon>Eukaryota</taxon>
        <taxon>Fungi</taxon>
        <taxon>Dikarya</taxon>
        <taxon>Ascomycota</taxon>
        <taxon>Pezizomycotina</taxon>
        <taxon>Eurotiomycetes</taxon>
        <taxon>Eurotiomycetidae</taxon>
        <taxon>Eurotiales</taxon>
        <taxon>Aspergillaceae</taxon>
        <taxon>Penicillium</taxon>
        <taxon>Penicillium chrysogenum species complex</taxon>
    </lineage>
</organism>
<accession>B6GWE1</accession>
<reference evidence="1 2" key="1">
    <citation type="journal article" date="2008" name="Nat. Biotechnol.">
        <title>Genome sequencing and analysis of the filamentous fungus Penicillium chrysogenum.</title>
        <authorList>
            <person name="van den Berg M.A."/>
            <person name="Albang R."/>
            <person name="Albermann K."/>
            <person name="Badger J.H."/>
            <person name="Daran J.-M."/>
            <person name="Driessen A.J.M."/>
            <person name="Garcia-Estrada C."/>
            <person name="Fedorova N.D."/>
            <person name="Harris D.M."/>
            <person name="Heijne W.H.M."/>
            <person name="Joardar V.S."/>
            <person name="Kiel J.A.K.W."/>
            <person name="Kovalchuk A."/>
            <person name="Martin J.F."/>
            <person name="Nierman W.C."/>
            <person name="Nijland J.G."/>
            <person name="Pronk J.T."/>
            <person name="Roubos J.A."/>
            <person name="van der Klei I.J."/>
            <person name="van Peij N.N.M.E."/>
            <person name="Veenhuis M."/>
            <person name="von Doehren H."/>
            <person name="Wagner C."/>
            <person name="Wortman J.R."/>
            <person name="Bovenberg R.A.L."/>
        </authorList>
    </citation>
    <scope>NUCLEOTIDE SEQUENCE [LARGE SCALE GENOMIC DNA]</scope>
    <source>
        <strain evidence="2">ATCC 28089 / DSM 1075 / NRRL 1951 / Wisconsin 54-1255</strain>
    </source>
</reference>